<evidence type="ECO:0000259" key="1">
    <source>
        <dbReference type="Pfam" id="PF13274"/>
    </source>
</evidence>
<evidence type="ECO:0000313" key="3">
    <source>
        <dbReference type="Proteomes" id="UP001170651"/>
    </source>
</evidence>
<gene>
    <name evidence="2" type="ORF">OC696_02510</name>
</gene>
<proteinExistence type="predicted"/>
<reference evidence="2 3" key="1">
    <citation type="journal article" date="2023" name="Int. J. Syst. Evol. Microbiol.">
        <title>The observation of taxonomic boundaries for the 16SrII and 16SrXXV phytoplasmas using genome-based delimitation.</title>
        <authorList>
            <person name="Rodrigues Jardim B."/>
            <person name="Tran-Nguyen L.T.T."/>
            <person name="Gambley C."/>
            <person name="Al-Sadi A.M."/>
            <person name="Al-Subhi A.M."/>
            <person name="Foissac X."/>
            <person name="Salar P."/>
            <person name="Cai H."/>
            <person name="Yang J.Y."/>
            <person name="Davis R."/>
            <person name="Jones L."/>
            <person name="Rodoni B."/>
            <person name="Constable F.E."/>
        </authorList>
    </citation>
    <scope>NUCLEOTIDE SEQUENCE [LARGE SCALE GENOMIC DNA]</scope>
    <source>
        <strain evidence="2">BAWM-OMN-P26</strain>
    </source>
</reference>
<sequence>MVNPENKINVFDVAQFFVNKDKTINKTKIQKLLYYAQGYYLARYNKVLFQDAIEAWPYGPIISSVYAETLKQEFQKQYYFDFSSQMTNSPFTEEQKAILEQVFDDFGNLSDKQLSKKTYNEFPWKTTYDPHKLYSKCIIKPSILSRFFKIKKD</sequence>
<dbReference type="Pfam" id="PF13274">
    <property type="entry name" value="SocA_Panacea"/>
    <property type="match status" value="1"/>
</dbReference>
<dbReference type="InterPro" id="IPR025272">
    <property type="entry name" value="SocA_Panacea"/>
</dbReference>
<evidence type="ECO:0000313" key="2">
    <source>
        <dbReference type="EMBL" id="MDO8054723.1"/>
    </source>
</evidence>
<keyword evidence="3" id="KW-1185">Reference proteome</keyword>
<organism evidence="2 3">
    <name type="scientific">Candidatus Phytoplasma australasiaticum subsp. australasiaticum</name>
    <dbReference type="NCBI Taxonomy" id="2832407"/>
    <lineage>
        <taxon>Bacteria</taxon>
        <taxon>Bacillati</taxon>
        <taxon>Mycoplasmatota</taxon>
        <taxon>Mollicutes</taxon>
        <taxon>Acholeplasmatales</taxon>
        <taxon>Acholeplasmataceae</taxon>
        <taxon>Candidatus Phytoplasma</taxon>
        <taxon>16SrII (Peanut WB group)</taxon>
        <taxon>Candidatus Phytoplasma australasiaticum</taxon>
    </lineage>
</organism>
<name>A0AAP4X8P5_9MOLU</name>
<dbReference type="Proteomes" id="UP001170651">
    <property type="component" value="Unassembled WGS sequence"/>
</dbReference>
<dbReference type="RefSeq" id="WP_004994593.1">
    <property type="nucleotide sequence ID" value="NZ_JAOSIW010000030.1"/>
</dbReference>
<comment type="caution">
    <text evidence="2">The sequence shown here is derived from an EMBL/GenBank/DDBJ whole genome shotgun (WGS) entry which is preliminary data.</text>
</comment>
<accession>A0AAP4X8P5</accession>
<protein>
    <submittedName>
        <fullName evidence="2">DUF4065 domain-containing protein</fullName>
    </submittedName>
</protein>
<feature type="domain" description="Antitoxin SocA-like Panacea" evidence="1">
    <location>
        <begin position="29"/>
        <end position="125"/>
    </location>
</feature>
<dbReference type="GeneID" id="93018590"/>
<dbReference type="EMBL" id="JAOSIW010000030">
    <property type="protein sequence ID" value="MDO8054723.1"/>
    <property type="molecule type" value="Genomic_DNA"/>
</dbReference>
<dbReference type="AlphaFoldDB" id="A0AAP4X8P5"/>